<evidence type="ECO:0000256" key="1">
    <source>
        <dbReference type="SAM" id="MobiDB-lite"/>
    </source>
</evidence>
<dbReference type="Pfam" id="PF04244">
    <property type="entry name" value="DPRP"/>
    <property type="match status" value="1"/>
</dbReference>
<keyword evidence="2" id="KW-0456">Lyase</keyword>
<gene>
    <name evidence="2" type="ORF">SAMN05421642_10686</name>
</gene>
<proteinExistence type="predicted"/>
<evidence type="ECO:0000313" key="3">
    <source>
        <dbReference type="Proteomes" id="UP000198327"/>
    </source>
</evidence>
<dbReference type="Proteomes" id="UP000198327">
    <property type="component" value="Unassembled WGS sequence"/>
</dbReference>
<dbReference type="EMBL" id="FZOW01000006">
    <property type="protein sequence ID" value="SNS85759.1"/>
    <property type="molecule type" value="Genomic_DNA"/>
</dbReference>
<keyword evidence="3" id="KW-1185">Reference proteome</keyword>
<dbReference type="PANTHER" id="PTHR38657:SF1">
    <property type="entry name" value="SLR1343 PROTEIN"/>
    <property type="match status" value="1"/>
</dbReference>
<protein>
    <submittedName>
        <fullName evidence="2">Deoxyribodipyrimidine photolyase-related protein</fullName>
    </submittedName>
</protein>
<feature type="region of interest" description="Disordered" evidence="1">
    <location>
        <begin position="164"/>
        <end position="185"/>
    </location>
</feature>
<dbReference type="SUPFAM" id="SSF48173">
    <property type="entry name" value="Cryptochrome/photolyase FAD-binding domain"/>
    <property type="match status" value="1"/>
</dbReference>
<dbReference type="Gene3D" id="3.40.50.620">
    <property type="entry name" value="HUPs"/>
    <property type="match status" value="1"/>
</dbReference>
<dbReference type="PANTHER" id="PTHR38657">
    <property type="entry name" value="SLR1343 PROTEIN"/>
    <property type="match status" value="1"/>
</dbReference>
<name>A0A239HWQ4_9NOCA</name>
<dbReference type="InterPro" id="IPR007357">
    <property type="entry name" value="PhrB-like"/>
</dbReference>
<dbReference type="InterPro" id="IPR014729">
    <property type="entry name" value="Rossmann-like_a/b/a_fold"/>
</dbReference>
<dbReference type="Gene3D" id="1.10.579.10">
    <property type="entry name" value="DNA Cyclobutane Dipyrimidine Photolyase, subunit A, domain 3"/>
    <property type="match status" value="1"/>
</dbReference>
<dbReference type="InterPro" id="IPR036134">
    <property type="entry name" value="Crypto/Photolyase_FAD-like_sf"/>
</dbReference>
<dbReference type="Gene3D" id="1.10.10.1710">
    <property type="entry name" value="Deoxyribodipyrimidine photolyase-related"/>
    <property type="match status" value="1"/>
</dbReference>
<dbReference type="InterPro" id="IPR052551">
    <property type="entry name" value="UV-DNA_repair_photolyase"/>
</dbReference>
<dbReference type="AlphaFoldDB" id="A0A239HWQ4"/>
<evidence type="ECO:0000313" key="2">
    <source>
        <dbReference type="EMBL" id="SNS85759.1"/>
    </source>
</evidence>
<reference evidence="3" key="1">
    <citation type="submission" date="2017-06" db="EMBL/GenBank/DDBJ databases">
        <authorList>
            <person name="Varghese N."/>
            <person name="Submissions S."/>
        </authorList>
    </citation>
    <scope>NUCLEOTIDE SEQUENCE [LARGE SCALE GENOMIC DNA]</scope>
    <source>
        <strain evidence="3">JCM 23211</strain>
    </source>
</reference>
<organism evidence="2 3">
    <name type="scientific">Rhodococcoides kyotonense</name>
    <dbReference type="NCBI Taxonomy" id="398843"/>
    <lineage>
        <taxon>Bacteria</taxon>
        <taxon>Bacillati</taxon>
        <taxon>Actinomycetota</taxon>
        <taxon>Actinomycetes</taxon>
        <taxon>Mycobacteriales</taxon>
        <taxon>Nocardiaceae</taxon>
        <taxon>Rhodococcoides</taxon>
    </lineage>
</organism>
<feature type="compositionally biased region" description="Basic and acidic residues" evidence="1">
    <location>
        <begin position="164"/>
        <end position="176"/>
    </location>
</feature>
<dbReference type="GO" id="GO:0016829">
    <property type="term" value="F:lyase activity"/>
    <property type="evidence" value="ECO:0007669"/>
    <property type="project" value="UniProtKB-KW"/>
</dbReference>
<accession>A0A239HWQ4</accession>
<sequence length="498" mass="57370">MSILDAMTSPLWLFGDQLGPHFHSTEEHRRRDVLLVESARVLRSRRFHRQKLHLVLSGMRHLADELGDRATYLRTETYREALEEFGRPVLVFEPTSHAAERFVERLFEEGLVEDVLPTPMFALSRADFAEWAGNRNQFRMETFYRDQRRRFDVLMKGDDPVDGRWNLDEDNREPPPKKRVTLGVDPPWWPSEDKIDEQVRADLDAMKLDTVGSDGPRLFAVTASEARKALQHFVSYRLPDFGKYEDAVMTDDWTMAHSLLSVPLNLGLLQPLDVAETAEKAWRDGDASLASTEGFIRQILGWREYVWHLYWHFGPEYLDRNELKAHEPLPGWFRNLDGDEPIAACLSHSLSELQKRGWVHHIPRLMILGNFALQRGYDPKALTEWFATAFVDGFAWVMPVNVIGMSQHADGGLIATKPYASGGAYLNRMTDHCGGCEYNPKKRLGPDACPFTAGYWAFVHRHRDRLAQNHRTARQVSSMNRLADLDQVLEQEAQRDTF</sequence>
<dbReference type="STRING" id="398843.A3K89_22570"/>
<dbReference type="Gene3D" id="1.25.40.80">
    <property type="match status" value="1"/>
</dbReference>